<gene>
    <name evidence="2" type="ORF">Agabi119p4_11360</name>
</gene>
<keyword evidence="1" id="KW-0812">Transmembrane</keyword>
<reference evidence="2 3" key="1">
    <citation type="journal article" name="Sci. Rep.">
        <title>Telomere-to-telomere assembled and centromere annotated genomes of the two main subspecies of the button mushroom Agaricus bisporus reveal especially polymorphic chromosome ends.</title>
        <authorList>
            <person name="Sonnenberg A.S.M."/>
            <person name="Sedaghat-Telgerd N."/>
            <person name="Lavrijssen B."/>
            <person name="Ohm R.A."/>
            <person name="Hendrickx P.M."/>
            <person name="Scholtmeijer K."/>
            <person name="Baars J.J.P."/>
            <person name="van Peer A."/>
        </authorList>
    </citation>
    <scope>NUCLEOTIDE SEQUENCE [LARGE SCALE GENOMIC DNA]</scope>
    <source>
        <strain evidence="2 3">H119_p4</strain>
    </source>
</reference>
<protein>
    <recommendedName>
        <fullName evidence="4">MARVEL domain-containing protein</fullName>
    </recommendedName>
</protein>
<keyword evidence="1" id="KW-1133">Transmembrane helix</keyword>
<evidence type="ECO:0000256" key="1">
    <source>
        <dbReference type="SAM" id="Phobius"/>
    </source>
</evidence>
<proteinExistence type="predicted"/>
<name>A0A8H7C004_AGABI</name>
<feature type="transmembrane region" description="Helical" evidence="1">
    <location>
        <begin position="85"/>
        <end position="108"/>
    </location>
</feature>
<dbReference type="AlphaFoldDB" id="A0A8H7C004"/>
<sequence length="184" mass="20597">MKSSFGVTPIRLGLYGALLLFSFILLCISAARLHYTNDLSRDDPLNGGRHYYDPIVVELLVSALLTMGWSVFVLVTMLKRLEFPVITTFLGEIVVLSVLWLFWIVGAADSSSIWGDLSFCQGFQPCQVLSAMLAFAWLGWMTLTVLLVLAVLFCIANKAWNEPLHGRWDPRMSTFSGGMRESRV</sequence>
<evidence type="ECO:0000313" key="3">
    <source>
        <dbReference type="Proteomes" id="UP000629468"/>
    </source>
</evidence>
<dbReference type="OMA" id="HTHSEWS"/>
<organism evidence="2 3">
    <name type="scientific">Agaricus bisporus var. burnettii</name>
    <dbReference type="NCBI Taxonomy" id="192524"/>
    <lineage>
        <taxon>Eukaryota</taxon>
        <taxon>Fungi</taxon>
        <taxon>Dikarya</taxon>
        <taxon>Basidiomycota</taxon>
        <taxon>Agaricomycotina</taxon>
        <taxon>Agaricomycetes</taxon>
        <taxon>Agaricomycetidae</taxon>
        <taxon>Agaricales</taxon>
        <taxon>Agaricineae</taxon>
        <taxon>Agaricaceae</taxon>
        <taxon>Agaricus</taxon>
    </lineage>
</organism>
<feature type="transmembrane region" description="Helical" evidence="1">
    <location>
        <begin position="12"/>
        <end position="35"/>
    </location>
</feature>
<evidence type="ECO:0008006" key="4">
    <source>
        <dbReference type="Google" id="ProtNLM"/>
    </source>
</evidence>
<accession>A0A8H7C004</accession>
<feature type="transmembrane region" description="Helical" evidence="1">
    <location>
        <begin position="128"/>
        <end position="155"/>
    </location>
</feature>
<feature type="transmembrane region" description="Helical" evidence="1">
    <location>
        <begin position="55"/>
        <end position="78"/>
    </location>
</feature>
<comment type="caution">
    <text evidence="2">The sequence shown here is derived from an EMBL/GenBank/DDBJ whole genome shotgun (WGS) entry which is preliminary data.</text>
</comment>
<dbReference type="Proteomes" id="UP000629468">
    <property type="component" value="Unassembled WGS sequence"/>
</dbReference>
<evidence type="ECO:0000313" key="2">
    <source>
        <dbReference type="EMBL" id="KAF7759665.1"/>
    </source>
</evidence>
<dbReference type="EMBL" id="JABXXO010000016">
    <property type="protein sequence ID" value="KAF7759665.1"/>
    <property type="molecule type" value="Genomic_DNA"/>
</dbReference>
<keyword evidence="1" id="KW-0472">Membrane</keyword>